<reference evidence="5 6" key="1">
    <citation type="submission" date="2016-11" db="EMBL/GenBank/DDBJ databases">
        <authorList>
            <person name="Jaros S."/>
            <person name="Januszkiewicz K."/>
            <person name="Wedrychowicz H."/>
        </authorList>
    </citation>
    <scope>NUCLEOTIDE SEQUENCE [LARGE SCALE GENOMIC DNA]</scope>
    <source>
        <strain evidence="5 6">DSM 28715</strain>
    </source>
</reference>
<comment type="similarity">
    <text evidence="1">Belongs to the Gfa family.</text>
</comment>
<keyword evidence="3" id="KW-0862">Zinc</keyword>
<dbReference type="GO" id="GO:0046872">
    <property type="term" value="F:metal ion binding"/>
    <property type="evidence" value="ECO:0007669"/>
    <property type="project" value="UniProtKB-KW"/>
</dbReference>
<dbReference type="InterPro" id="IPR011057">
    <property type="entry name" value="Mss4-like_sf"/>
</dbReference>
<organism evidence="5 6">
    <name type="scientific">Cognatiyoonia sediminum</name>
    <dbReference type="NCBI Taxonomy" id="1508389"/>
    <lineage>
        <taxon>Bacteria</taxon>
        <taxon>Pseudomonadati</taxon>
        <taxon>Pseudomonadota</taxon>
        <taxon>Alphaproteobacteria</taxon>
        <taxon>Rhodobacterales</taxon>
        <taxon>Paracoccaceae</taxon>
        <taxon>Cognatiyoonia</taxon>
    </lineage>
</organism>
<keyword evidence="6" id="KW-1185">Reference proteome</keyword>
<dbReference type="PANTHER" id="PTHR28620">
    <property type="entry name" value="CENTROMERE PROTEIN V"/>
    <property type="match status" value="1"/>
</dbReference>
<dbReference type="Proteomes" id="UP000184074">
    <property type="component" value="Unassembled WGS sequence"/>
</dbReference>
<evidence type="ECO:0000256" key="2">
    <source>
        <dbReference type="ARBA" id="ARBA00022723"/>
    </source>
</evidence>
<gene>
    <name evidence="5" type="ORF">SAMN05444003_2425</name>
</gene>
<dbReference type="STRING" id="1508389.SAMN05444003_2425"/>
<dbReference type="EMBL" id="FQXB01000003">
    <property type="protein sequence ID" value="SHH19667.1"/>
    <property type="molecule type" value="Genomic_DNA"/>
</dbReference>
<dbReference type="GO" id="GO:0016846">
    <property type="term" value="F:carbon-sulfur lyase activity"/>
    <property type="evidence" value="ECO:0007669"/>
    <property type="project" value="InterPro"/>
</dbReference>
<evidence type="ECO:0000256" key="1">
    <source>
        <dbReference type="ARBA" id="ARBA00005495"/>
    </source>
</evidence>
<evidence type="ECO:0000313" key="5">
    <source>
        <dbReference type="EMBL" id="SHH19667.1"/>
    </source>
</evidence>
<dbReference type="OrthoDB" id="9807246at2"/>
<feature type="domain" description="CENP-V/GFA" evidence="4">
    <location>
        <begin position="6"/>
        <end position="120"/>
    </location>
</feature>
<dbReference type="SUPFAM" id="SSF51316">
    <property type="entry name" value="Mss4-like"/>
    <property type="match status" value="1"/>
</dbReference>
<protein>
    <submittedName>
        <fullName evidence="5">Uncharacterized conserved protein</fullName>
    </submittedName>
</protein>
<proteinExistence type="inferred from homology"/>
<name>A0A1M5QZR0_9RHOB</name>
<evidence type="ECO:0000313" key="6">
    <source>
        <dbReference type="Proteomes" id="UP000184074"/>
    </source>
</evidence>
<dbReference type="InterPro" id="IPR006913">
    <property type="entry name" value="CENP-V/GFA"/>
</dbReference>
<evidence type="ECO:0000259" key="4">
    <source>
        <dbReference type="PROSITE" id="PS51891"/>
    </source>
</evidence>
<accession>A0A1M5QZR0</accession>
<dbReference type="RefSeq" id="WP_083526278.1">
    <property type="nucleotide sequence ID" value="NZ_FQXB01000003.1"/>
</dbReference>
<dbReference type="PROSITE" id="PS51891">
    <property type="entry name" value="CENP_V_GFA"/>
    <property type="match status" value="1"/>
</dbReference>
<dbReference type="InterPro" id="IPR052355">
    <property type="entry name" value="CENP-V-like"/>
</dbReference>
<dbReference type="AlphaFoldDB" id="A0A1M5QZR0"/>
<dbReference type="Gene3D" id="2.170.150.70">
    <property type="match status" value="1"/>
</dbReference>
<sequence>MGDRSIQGKCHCGAVSFEYFGQTDRLVSCNCSICRRLRALWAHDSPSKVEMKVKEGALLQYSWGDEELAFNTCRICGCTVSWTPLAPDSIDRMAVNMAMAQPQDIADIPVRHFDGADSWEFLD</sequence>
<dbReference type="PANTHER" id="PTHR28620:SF1">
    <property type="entry name" value="CENP-V_GFA DOMAIN-CONTAINING PROTEIN"/>
    <property type="match status" value="1"/>
</dbReference>
<dbReference type="Pfam" id="PF04828">
    <property type="entry name" value="GFA"/>
    <property type="match status" value="1"/>
</dbReference>
<evidence type="ECO:0000256" key="3">
    <source>
        <dbReference type="ARBA" id="ARBA00022833"/>
    </source>
</evidence>
<keyword evidence="2" id="KW-0479">Metal-binding</keyword>